<dbReference type="GO" id="GO:0072659">
    <property type="term" value="P:protein localization to plasma membrane"/>
    <property type="evidence" value="ECO:0007669"/>
    <property type="project" value="TreeGrafter"/>
</dbReference>
<dbReference type="InterPro" id="IPR036034">
    <property type="entry name" value="PDZ_sf"/>
</dbReference>
<evidence type="ECO:0000256" key="1">
    <source>
        <dbReference type="ARBA" id="ARBA00022737"/>
    </source>
</evidence>
<reference evidence="3" key="2">
    <citation type="submission" date="2025-09" db="UniProtKB">
        <authorList>
            <consortium name="Ensembl"/>
        </authorList>
    </citation>
    <scope>IDENTIFICATION</scope>
</reference>
<organism evidence="3 4">
    <name type="scientific">Oryzias sinensis</name>
    <name type="common">Chinese medaka</name>
    <dbReference type="NCBI Taxonomy" id="183150"/>
    <lineage>
        <taxon>Eukaryota</taxon>
        <taxon>Metazoa</taxon>
        <taxon>Chordata</taxon>
        <taxon>Craniata</taxon>
        <taxon>Vertebrata</taxon>
        <taxon>Euteleostomi</taxon>
        <taxon>Actinopterygii</taxon>
        <taxon>Neopterygii</taxon>
        <taxon>Teleostei</taxon>
        <taxon>Neoteleostei</taxon>
        <taxon>Acanthomorphata</taxon>
        <taxon>Ovalentaria</taxon>
        <taxon>Atherinomorphae</taxon>
        <taxon>Beloniformes</taxon>
        <taxon>Adrianichthyidae</taxon>
        <taxon>Oryziinae</taxon>
        <taxon>Oryzias</taxon>
    </lineage>
</organism>
<dbReference type="GO" id="GO:0043495">
    <property type="term" value="F:protein-membrane adaptor activity"/>
    <property type="evidence" value="ECO:0007669"/>
    <property type="project" value="TreeGrafter"/>
</dbReference>
<evidence type="ECO:0000313" key="4">
    <source>
        <dbReference type="Proteomes" id="UP000694383"/>
    </source>
</evidence>
<dbReference type="Proteomes" id="UP000694383">
    <property type="component" value="Unplaced"/>
</dbReference>
<protein>
    <submittedName>
        <fullName evidence="3">PDZ domain containing 3a</fullName>
    </submittedName>
</protein>
<name>A0A8C7YCB9_9TELE</name>
<dbReference type="InterPro" id="IPR001478">
    <property type="entry name" value="PDZ"/>
</dbReference>
<keyword evidence="4" id="KW-1185">Reference proteome</keyword>
<reference evidence="3" key="1">
    <citation type="submission" date="2025-08" db="UniProtKB">
        <authorList>
            <consortium name="Ensembl"/>
        </authorList>
    </citation>
    <scope>IDENTIFICATION</scope>
</reference>
<dbReference type="Gene3D" id="2.30.42.10">
    <property type="match status" value="1"/>
</dbReference>
<evidence type="ECO:0000259" key="2">
    <source>
        <dbReference type="PROSITE" id="PS50106"/>
    </source>
</evidence>
<accession>A0A8C7YCB9</accession>
<dbReference type="PROSITE" id="PS50106">
    <property type="entry name" value="PDZ"/>
    <property type="match status" value="1"/>
</dbReference>
<sequence>DQKGAELGDCDPAQRSLFTFNPKEGIDNPALVISDDPEPDPTIIPRLCLLKRSECQTFGFHLRLDQRGRGYEITNVEPWSPAVQSGLKAEDRLLEVNEENVDKMEFNEVRHVWHKINPTCFPGYCVQL</sequence>
<dbReference type="GO" id="GO:0005102">
    <property type="term" value="F:signaling receptor binding"/>
    <property type="evidence" value="ECO:0007669"/>
    <property type="project" value="TreeGrafter"/>
</dbReference>
<dbReference type="PANTHER" id="PTHR14191">
    <property type="entry name" value="PDZ DOMAIN CONTAINING PROTEIN"/>
    <property type="match status" value="1"/>
</dbReference>
<feature type="domain" description="PDZ" evidence="2">
    <location>
        <begin position="46"/>
        <end position="109"/>
    </location>
</feature>
<dbReference type="Ensembl" id="ENSOSIT00000027559.1">
    <property type="protein sequence ID" value="ENSOSIP00000026139.1"/>
    <property type="gene ID" value="ENSOSIG00000013726.1"/>
</dbReference>
<evidence type="ECO:0000313" key="3">
    <source>
        <dbReference type="Ensembl" id="ENSOSIP00000026139.1"/>
    </source>
</evidence>
<dbReference type="Pfam" id="PF00595">
    <property type="entry name" value="PDZ"/>
    <property type="match status" value="1"/>
</dbReference>
<dbReference type="GO" id="GO:0016324">
    <property type="term" value="C:apical plasma membrane"/>
    <property type="evidence" value="ECO:0007669"/>
    <property type="project" value="TreeGrafter"/>
</dbReference>
<keyword evidence="1" id="KW-0677">Repeat</keyword>
<dbReference type="AlphaFoldDB" id="A0A8C7YCB9"/>
<dbReference type="GeneTree" id="ENSGT00950000182849"/>
<dbReference type="InterPro" id="IPR051067">
    <property type="entry name" value="NHER"/>
</dbReference>
<dbReference type="SUPFAM" id="SSF50156">
    <property type="entry name" value="PDZ domain-like"/>
    <property type="match status" value="1"/>
</dbReference>
<dbReference type="PANTHER" id="PTHR14191:SF20">
    <property type="entry name" value="NA(+)_H(+) EXCHANGE REGULATORY COFACTOR NHE-RF4"/>
    <property type="match status" value="1"/>
</dbReference>
<proteinExistence type="predicted"/>